<accession>A0ABD2CRR0</accession>
<sequence length="158" mass="17761">MSSALDEREQSPYTKHTGYIHFATSILTKTGHLTAGIINLFTVEKGSNSSFAGFASWNNSLLLLQIVTNNIVHFVNNFIASDAIVKKLFVVIFLQQPVNSSIILMTTNLLSDIDDGRDSSFLKYGKHFMMYLLLTSDANQNLMPKIRILAHQQSNSYW</sequence>
<reference evidence="1 2" key="1">
    <citation type="journal article" date="2024" name="Ann. Entomol. Soc. Am.">
        <title>Genomic analyses of the southern and eastern yellowjacket wasps (Hymenoptera: Vespidae) reveal evolutionary signatures of social life.</title>
        <authorList>
            <person name="Catto M.A."/>
            <person name="Caine P.B."/>
            <person name="Orr S.E."/>
            <person name="Hunt B.G."/>
            <person name="Goodisman M.A.D."/>
        </authorList>
    </citation>
    <scope>NUCLEOTIDE SEQUENCE [LARGE SCALE GENOMIC DNA]</scope>
    <source>
        <strain evidence="1">232</strain>
        <tissue evidence="1">Head and thorax</tissue>
    </source>
</reference>
<protein>
    <submittedName>
        <fullName evidence="1">Uncharacterized protein</fullName>
    </submittedName>
</protein>
<dbReference type="Proteomes" id="UP001607303">
    <property type="component" value="Unassembled WGS sequence"/>
</dbReference>
<proteinExistence type="predicted"/>
<dbReference type="EMBL" id="JAYRBN010000035">
    <property type="protein sequence ID" value="KAL2747785.1"/>
    <property type="molecule type" value="Genomic_DNA"/>
</dbReference>
<evidence type="ECO:0000313" key="2">
    <source>
        <dbReference type="Proteomes" id="UP001607303"/>
    </source>
</evidence>
<dbReference type="AlphaFoldDB" id="A0ABD2CRR0"/>
<comment type="caution">
    <text evidence="1">The sequence shown here is derived from an EMBL/GenBank/DDBJ whole genome shotgun (WGS) entry which is preliminary data.</text>
</comment>
<gene>
    <name evidence="1" type="ORF">V1477_004477</name>
</gene>
<keyword evidence="2" id="KW-1185">Reference proteome</keyword>
<organism evidence="1 2">
    <name type="scientific">Vespula maculifrons</name>
    <name type="common">Eastern yellow jacket</name>
    <name type="synonym">Wasp</name>
    <dbReference type="NCBI Taxonomy" id="7453"/>
    <lineage>
        <taxon>Eukaryota</taxon>
        <taxon>Metazoa</taxon>
        <taxon>Ecdysozoa</taxon>
        <taxon>Arthropoda</taxon>
        <taxon>Hexapoda</taxon>
        <taxon>Insecta</taxon>
        <taxon>Pterygota</taxon>
        <taxon>Neoptera</taxon>
        <taxon>Endopterygota</taxon>
        <taxon>Hymenoptera</taxon>
        <taxon>Apocrita</taxon>
        <taxon>Aculeata</taxon>
        <taxon>Vespoidea</taxon>
        <taxon>Vespidae</taxon>
        <taxon>Vespinae</taxon>
        <taxon>Vespula</taxon>
    </lineage>
</organism>
<evidence type="ECO:0000313" key="1">
    <source>
        <dbReference type="EMBL" id="KAL2747785.1"/>
    </source>
</evidence>
<name>A0ABD2CRR0_VESMC</name>